<gene>
    <name evidence="2" type="ORF">Xbed_03681</name>
</gene>
<dbReference type="AlphaFoldDB" id="A0A1Y2S8J3"/>
<name>A0A1Y2S8J3_9GAMM</name>
<proteinExistence type="predicted"/>
<dbReference type="OrthoDB" id="9057547at2"/>
<evidence type="ECO:0000259" key="1">
    <source>
        <dbReference type="Pfam" id="PF24624"/>
    </source>
</evidence>
<evidence type="ECO:0000313" key="3">
    <source>
        <dbReference type="Proteomes" id="UP000194204"/>
    </source>
</evidence>
<dbReference type="InterPro" id="IPR057084">
    <property type="entry name" value="Int_N"/>
</dbReference>
<organism evidence="2 3">
    <name type="scientific">Xenorhabdus beddingii</name>
    <dbReference type="NCBI Taxonomy" id="40578"/>
    <lineage>
        <taxon>Bacteria</taxon>
        <taxon>Pseudomonadati</taxon>
        <taxon>Pseudomonadota</taxon>
        <taxon>Gammaproteobacteria</taxon>
        <taxon>Enterobacterales</taxon>
        <taxon>Morganellaceae</taxon>
        <taxon>Xenorhabdus</taxon>
    </lineage>
</organism>
<dbReference type="RefSeq" id="WP_086114262.1">
    <property type="nucleotide sequence ID" value="NZ_CAWNHF010000188.1"/>
</dbReference>
<protein>
    <submittedName>
        <fullName evidence="2">Integrase</fullName>
    </submittedName>
</protein>
<sequence>MTVRRLSSGKWICECYPNGKNGTRIRKQFATKGEAMAFERKLVPKDTSNGSAKQALKLSELVERWYEMHGKTLESGHSRKSKLDAICMRLNNPYVTEFDKNNAMLDFNIL</sequence>
<evidence type="ECO:0000313" key="2">
    <source>
        <dbReference type="EMBL" id="OTA14446.1"/>
    </source>
</evidence>
<dbReference type="EMBL" id="MUBK01000079">
    <property type="protein sequence ID" value="OTA14446.1"/>
    <property type="molecule type" value="Genomic_DNA"/>
</dbReference>
<comment type="caution">
    <text evidence="2">The sequence shown here is derived from an EMBL/GenBank/DDBJ whole genome shotgun (WGS) entry which is preliminary data.</text>
</comment>
<feature type="domain" description="Phage integrase N-terminal" evidence="1">
    <location>
        <begin position="57"/>
        <end position="103"/>
    </location>
</feature>
<keyword evidence="3" id="KW-1185">Reference proteome</keyword>
<dbReference type="Proteomes" id="UP000194204">
    <property type="component" value="Unassembled WGS sequence"/>
</dbReference>
<reference evidence="2 3" key="1">
    <citation type="submission" date="2017-01" db="EMBL/GenBank/DDBJ databases">
        <title>Deconstructing symbiosis and pathogenesis requirements using a combined genomic-metabolomic approach.</title>
        <authorList>
            <person name="Tobias N.J."/>
            <person name="Wolff H."/>
            <person name="Djahanschiri B."/>
            <person name="Ebersberger I."/>
            <person name="Bode H.B."/>
        </authorList>
    </citation>
    <scope>NUCLEOTIDE SEQUENCE [LARGE SCALE GENOMIC DNA]</scope>
    <source>
        <strain evidence="2 3">DSM 4764</strain>
    </source>
</reference>
<dbReference type="STRING" id="40578.Xbed_03681"/>
<accession>A0A1Y2S8J3</accession>
<dbReference type="Pfam" id="PF24624">
    <property type="entry name" value="Int_N"/>
    <property type="match status" value="1"/>
</dbReference>